<dbReference type="PANTHER" id="PTHR34611">
    <property type="match status" value="1"/>
</dbReference>
<evidence type="ECO:0000313" key="4">
    <source>
        <dbReference type="Proteomes" id="UP000011770"/>
    </source>
</evidence>
<dbReference type="PANTHER" id="PTHR34611:SF2">
    <property type="entry name" value="INACTIVE RECOMBINATION-PROMOTING NUCLEASE-LIKE PROTEIN RPNE-RELATED"/>
    <property type="match status" value="1"/>
</dbReference>
<dbReference type="InterPro" id="IPR006842">
    <property type="entry name" value="Transposase_31"/>
</dbReference>
<evidence type="ECO:0000256" key="1">
    <source>
        <dbReference type="ARBA" id="ARBA00009787"/>
    </source>
</evidence>
<dbReference type="Pfam" id="PF04754">
    <property type="entry name" value="Transposase_31"/>
    <property type="match status" value="1"/>
</dbReference>
<dbReference type="GO" id="GO:1990238">
    <property type="term" value="F:double-stranded DNA endonuclease activity"/>
    <property type="evidence" value="ECO:0007669"/>
    <property type="project" value="TreeGrafter"/>
</dbReference>
<accession>M3GWP6</accession>
<dbReference type="AlphaFoldDB" id="M3GWP6"/>
<protein>
    <recommendedName>
        <fullName evidence="2">Transposase (putative) YhgA-like domain-containing protein</fullName>
    </recommendedName>
</protein>
<dbReference type="GO" id="GO:0006310">
    <property type="term" value="P:DNA recombination"/>
    <property type="evidence" value="ECO:0007669"/>
    <property type="project" value="TreeGrafter"/>
</dbReference>
<evidence type="ECO:0000259" key="2">
    <source>
        <dbReference type="Pfam" id="PF04754"/>
    </source>
</evidence>
<sequence length="312" mass="36321">MTEVSNPHDRLIRETFQDKKEAATFFKNTLPPEVVELLDLENLELSESSFVNEELKQEQTDLLFQIPLKSGNQTNVYLLFEHKSYLENSIYIQLLGYLTEIYRNQQRSGEKLSVVIPFVFYHGEKEWKLGDRFLEQFVLTKQETEILKDFIPDFRIDLFDLKGIELKEKLESITFQVTLGVVQRIREGDLEFISHLPGLFSLLLGIEEESKRVAILRKLLLYIYWVRDLKPSELKGVLQRSKLEQYEELTMTTAERLISEGMRQGIEQGIEKGIEQEKLETAGKMLQKGIDLKTVLEITGLTEKTLKENGIL</sequence>
<organism evidence="3 4">
    <name type="scientific">Leptospira weilii serovar Topaz str. LT2116</name>
    <dbReference type="NCBI Taxonomy" id="1088540"/>
    <lineage>
        <taxon>Bacteria</taxon>
        <taxon>Pseudomonadati</taxon>
        <taxon>Spirochaetota</taxon>
        <taxon>Spirochaetia</taxon>
        <taxon>Leptospirales</taxon>
        <taxon>Leptospiraceae</taxon>
        <taxon>Leptospira</taxon>
    </lineage>
</organism>
<feature type="domain" description="Transposase (putative) YhgA-like" evidence="2">
    <location>
        <begin position="6"/>
        <end position="208"/>
    </location>
</feature>
<evidence type="ECO:0000313" key="3">
    <source>
        <dbReference type="EMBL" id="EMF80935.1"/>
    </source>
</evidence>
<dbReference type="NCBIfam" id="TIGR01784">
    <property type="entry name" value="T_den_put_tspse"/>
    <property type="match status" value="1"/>
</dbReference>
<dbReference type="InterPro" id="IPR010106">
    <property type="entry name" value="RpnA"/>
</dbReference>
<comment type="similarity">
    <text evidence="1">Belongs to the Rpn/YhgA-like nuclease family.</text>
</comment>
<dbReference type="EMBL" id="AHOR02000044">
    <property type="protein sequence ID" value="EMF80935.1"/>
    <property type="molecule type" value="Genomic_DNA"/>
</dbReference>
<comment type="caution">
    <text evidence="3">The sequence shown here is derived from an EMBL/GenBank/DDBJ whole genome shotgun (WGS) entry which is preliminary data.</text>
</comment>
<gene>
    <name evidence="3" type="ORF">LEP1GSC188_3105</name>
</gene>
<dbReference type="Proteomes" id="UP000011770">
    <property type="component" value="Unassembled WGS sequence"/>
</dbReference>
<reference evidence="3 4" key="1">
    <citation type="submission" date="2013-01" db="EMBL/GenBank/DDBJ databases">
        <authorList>
            <person name="Harkins D.M."/>
            <person name="Durkin A.S."/>
            <person name="Brinkac L.M."/>
            <person name="Haft D.H."/>
            <person name="Selengut J.D."/>
            <person name="Sanka R."/>
            <person name="DePew J."/>
            <person name="Purushe J."/>
            <person name="Tulsiani S.M."/>
            <person name="Graham G.C."/>
            <person name="Burns M.-A."/>
            <person name="Dohnt M.F."/>
            <person name="Smythe L.D."/>
            <person name="McKay D.B."/>
            <person name="Craig S.B."/>
            <person name="Vinetz J.M."/>
            <person name="Sutton G.G."/>
            <person name="Nierman W.C."/>
            <person name="Fouts D.E."/>
        </authorList>
    </citation>
    <scope>NUCLEOTIDE SEQUENCE [LARGE SCALE GENOMIC DNA]</scope>
    <source>
        <strain evidence="3 4">LT2116</strain>
    </source>
</reference>
<name>M3GWP6_9LEPT</name>
<proteinExistence type="inferred from homology"/>
<dbReference type="InterPro" id="IPR051699">
    <property type="entry name" value="Rpn/YhgA-like_nuclease"/>
</dbReference>